<sequence>MPHSVRLAADLALLGIVVTLLSLPLFTAGAAVAAGSYAIAHQIAQGRWPSFIDLWVVFRRRLLPGLIAGPAIAVAITLVVIDVAALRRGAVPGGGPILTAVLAASAFVAGYIALVAVRAGVVDSGGAARSALSISLSRPAAPLAAAAVLALTALLAWFVHPVLVPVLAGYALFALHVVTSRIAGHASVIDSPVA</sequence>
<keyword evidence="3" id="KW-1185">Reference proteome</keyword>
<organism evidence="2 3">
    <name type="scientific">Paractinoplanes toevensis</name>
    <dbReference type="NCBI Taxonomy" id="571911"/>
    <lineage>
        <taxon>Bacteria</taxon>
        <taxon>Bacillati</taxon>
        <taxon>Actinomycetota</taxon>
        <taxon>Actinomycetes</taxon>
        <taxon>Micromonosporales</taxon>
        <taxon>Micromonosporaceae</taxon>
        <taxon>Paractinoplanes</taxon>
    </lineage>
</organism>
<protein>
    <recommendedName>
        <fullName evidence="4">DUF624 domain-containing protein</fullName>
    </recommendedName>
</protein>
<feature type="transmembrane region" description="Helical" evidence="1">
    <location>
        <begin position="97"/>
        <end position="120"/>
    </location>
</feature>
<feature type="transmembrane region" description="Helical" evidence="1">
    <location>
        <begin position="140"/>
        <end position="173"/>
    </location>
</feature>
<evidence type="ECO:0008006" key="4">
    <source>
        <dbReference type="Google" id="ProtNLM"/>
    </source>
</evidence>
<feature type="transmembrane region" description="Helical" evidence="1">
    <location>
        <begin position="62"/>
        <end position="85"/>
    </location>
</feature>
<dbReference type="EMBL" id="BOQN01000176">
    <property type="protein sequence ID" value="GIM98017.1"/>
    <property type="molecule type" value="Genomic_DNA"/>
</dbReference>
<evidence type="ECO:0000256" key="1">
    <source>
        <dbReference type="SAM" id="Phobius"/>
    </source>
</evidence>
<evidence type="ECO:0000313" key="3">
    <source>
        <dbReference type="Proteomes" id="UP000677082"/>
    </source>
</evidence>
<keyword evidence="1" id="KW-1133">Transmembrane helix</keyword>
<accession>A0A919WD19</accession>
<gene>
    <name evidence="2" type="ORF">Ato02nite_098100</name>
</gene>
<comment type="caution">
    <text evidence="2">The sequence shown here is derived from an EMBL/GenBank/DDBJ whole genome shotgun (WGS) entry which is preliminary data.</text>
</comment>
<evidence type="ECO:0000313" key="2">
    <source>
        <dbReference type="EMBL" id="GIM98017.1"/>
    </source>
</evidence>
<keyword evidence="1" id="KW-0812">Transmembrane</keyword>
<dbReference type="AlphaFoldDB" id="A0A919WD19"/>
<name>A0A919WD19_9ACTN</name>
<dbReference type="Proteomes" id="UP000677082">
    <property type="component" value="Unassembled WGS sequence"/>
</dbReference>
<keyword evidence="1" id="KW-0472">Membrane</keyword>
<dbReference type="RefSeq" id="WP_213013638.1">
    <property type="nucleotide sequence ID" value="NZ_BOQN01000176.1"/>
</dbReference>
<reference evidence="2 3" key="1">
    <citation type="submission" date="2021-03" db="EMBL/GenBank/DDBJ databases">
        <title>Whole genome shotgun sequence of Actinoplanes toevensis NBRC 105298.</title>
        <authorList>
            <person name="Komaki H."/>
            <person name="Tamura T."/>
        </authorList>
    </citation>
    <scope>NUCLEOTIDE SEQUENCE [LARGE SCALE GENOMIC DNA]</scope>
    <source>
        <strain evidence="2 3">NBRC 105298</strain>
    </source>
</reference>
<proteinExistence type="predicted"/>